<dbReference type="EMBL" id="VCPC01000001">
    <property type="protein sequence ID" value="TMV14475.1"/>
    <property type="molecule type" value="Genomic_DNA"/>
</dbReference>
<dbReference type="Pfam" id="PF00892">
    <property type="entry name" value="EamA"/>
    <property type="match status" value="2"/>
</dbReference>
<comment type="similarity">
    <text evidence="2">Belongs to the EamA transporter family.</text>
</comment>
<feature type="transmembrane region" description="Helical" evidence="6">
    <location>
        <begin position="157"/>
        <end position="175"/>
    </location>
</feature>
<evidence type="ECO:0000256" key="1">
    <source>
        <dbReference type="ARBA" id="ARBA00004141"/>
    </source>
</evidence>
<dbReference type="PANTHER" id="PTHR32322">
    <property type="entry name" value="INNER MEMBRANE TRANSPORTER"/>
    <property type="match status" value="1"/>
</dbReference>
<keyword evidence="5 6" id="KW-0472">Membrane</keyword>
<feature type="transmembrane region" description="Helical" evidence="6">
    <location>
        <begin position="103"/>
        <end position="120"/>
    </location>
</feature>
<dbReference type="SUPFAM" id="SSF103481">
    <property type="entry name" value="Multidrug resistance efflux transporter EmrE"/>
    <property type="match status" value="2"/>
</dbReference>
<accession>A0ABY2XDN0</accession>
<evidence type="ECO:0000256" key="4">
    <source>
        <dbReference type="ARBA" id="ARBA00022989"/>
    </source>
</evidence>
<feature type="domain" description="EamA" evidence="7">
    <location>
        <begin position="10"/>
        <end position="143"/>
    </location>
</feature>
<evidence type="ECO:0000259" key="7">
    <source>
        <dbReference type="Pfam" id="PF00892"/>
    </source>
</evidence>
<keyword evidence="4 6" id="KW-1133">Transmembrane helix</keyword>
<gene>
    <name evidence="8" type="ORF">FGK64_00345</name>
</gene>
<proteinExistence type="inferred from homology"/>
<dbReference type="Proteomes" id="UP001191082">
    <property type="component" value="Unassembled WGS sequence"/>
</dbReference>
<feature type="transmembrane region" description="Helical" evidence="6">
    <location>
        <begin position="215"/>
        <end position="239"/>
    </location>
</feature>
<dbReference type="InterPro" id="IPR050638">
    <property type="entry name" value="AA-Vitamin_Transporters"/>
</dbReference>
<protein>
    <submittedName>
        <fullName evidence="8">DMT family transporter</fullName>
    </submittedName>
</protein>
<evidence type="ECO:0000313" key="9">
    <source>
        <dbReference type="Proteomes" id="UP001191082"/>
    </source>
</evidence>
<comment type="subcellular location">
    <subcellularLocation>
        <location evidence="1">Membrane</location>
        <topology evidence="1">Multi-pass membrane protein</topology>
    </subcellularLocation>
</comment>
<feature type="transmembrane region" description="Helical" evidence="6">
    <location>
        <begin position="127"/>
        <end position="145"/>
    </location>
</feature>
<organism evidence="8 9">
    <name type="scientific">Arenibacterium halophilum</name>
    <dbReference type="NCBI Taxonomy" id="2583821"/>
    <lineage>
        <taxon>Bacteria</taxon>
        <taxon>Pseudomonadati</taxon>
        <taxon>Pseudomonadota</taxon>
        <taxon>Alphaproteobacteria</taxon>
        <taxon>Rhodobacterales</taxon>
        <taxon>Paracoccaceae</taxon>
        <taxon>Arenibacterium</taxon>
    </lineage>
</organism>
<feature type="transmembrane region" description="Helical" evidence="6">
    <location>
        <begin position="187"/>
        <end position="209"/>
    </location>
</feature>
<evidence type="ECO:0000256" key="3">
    <source>
        <dbReference type="ARBA" id="ARBA00022692"/>
    </source>
</evidence>
<evidence type="ECO:0000256" key="5">
    <source>
        <dbReference type="ARBA" id="ARBA00023136"/>
    </source>
</evidence>
<evidence type="ECO:0000256" key="2">
    <source>
        <dbReference type="ARBA" id="ARBA00007362"/>
    </source>
</evidence>
<feature type="domain" description="EamA" evidence="7">
    <location>
        <begin position="154"/>
        <end position="289"/>
    </location>
</feature>
<feature type="transmembrane region" description="Helical" evidence="6">
    <location>
        <begin position="70"/>
        <end position="91"/>
    </location>
</feature>
<dbReference type="InterPro" id="IPR037185">
    <property type="entry name" value="EmrE-like"/>
</dbReference>
<evidence type="ECO:0000313" key="8">
    <source>
        <dbReference type="EMBL" id="TMV14475.1"/>
    </source>
</evidence>
<dbReference type="RefSeq" id="WP_138861828.1">
    <property type="nucleotide sequence ID" value="NZ_VCPC01000001.1"/>
</dbReference>
<evidence type="ECO:0000256" key="6">
    <source>
        <dbReference type="SAM" id="Phobius"/>
    </source>
</evidence>
<comment type="caution">
    <text evidence="8">The sequence shown here is derived from an EMBL/GenBank/DDBJ whole genome shotgun (WGS) entry which is preliminary data.</text>
</comment>
<sequence length="294" mass="31511">MEERRAIDAFGAAALIGFASLLAFNQVVIKVTGGGFNPVFQAGLRSAGASLVLLLWMVWRRQPILIPRRILPWAMLAGAIFSFEFTCLFLALDLTTVSRCSVIFYTMPVWLAVAAHLWLPGEQLTRTRSAGLALAVAGVVLALFDRSNGQASLAGDLLALVATLGWAAVALMVRMTPLGELRPASQLMAQVLFSAPLLLLAAPLFGPLVRELEPIHWAGLAFQAICVASLGFLSWFWLLTIYRASSVAAFSFLSPVLAVVFGWALLGERIGPAVLVALVLVAAGIFLINRPARA</sequence>
<dbReference type="InterPro" id="IPR000620">
    <property type="entry name" value="EamA_dom"/>
</dbReference>
<keyword evidence="3 6" id="KW-0812">Transmembrane</keyword>
<dbReference type="PANTHER" id="PTHR32322:SF2">
    <property type="entry name" value="EAMA DOMAIN-CONTAINING PROTEIN"/>
    <property type="match status" value="1"/>
</dbReference>
<feature type="transmembrane region" description="Helical" evidence="6">
    <location>
        <begin position="270"/>
        <end position="288"/>
    </location>
</feature>
<keyword evidence="9" id="KW-1185">Reference proteome</keyword>
<reference evidence="8 9" key="1">
    <citation type="submission" date="2019-05" db="EMBL/GenBank/DDBJ databases">
        <title>Marivita sp. nov. isolated from sea sediment.</title>
        <authorList>
            <person name="Kim W."/>
        </authorList>
    </citation>
    <scope>NUCLEOTIDE SEQUENCE [LARGE SCALE GENOMIC DNA]</scope>
    <source>
        <strain evidence="8 9">CAU 1492</strain>
    </source>
</reference>
<feature type="transmembrane region" description="Helical" evidence="6">
    <location>
        <begin position="246"/>
        <end position="264"/>
    </location>
</feature>
<feature type="transmembrane region" description="Helical" evidence="6">
    <location>
        <begin position="39"/>
        <end position="58"/>
    </location>
</feature>
<name>A0ABY2XDN0_9RHOB</name>
<feature type="transmembrane region" description="Helical" evidence="6">
    <location>
        <begin position="7"/>
        <end position="27"/>
    </location>
</feature>